<keyword evidence="1" id="KW-0328">Glycosyltransferase</keyword>
<dbReference type="EMBL" id="JAUSUZ010000001">
    <property type="protein sequence ID" value="MDQ0368955.1"/>
    <property type="molecule type" value="Genomic_DNA"/>
</dbReference>
<keyword evidence="1" id="KW-0808">Transferase</keyword>
<proteinExistence type="predicted"/>
<name>A0AAE4AZC0_9ACTN</name>
<dbReference type="GO" id="GO:0005737">
    <property type="term" value="C:cytoplasm"/>
    <property type="evidence" value="ECO:0007669"/>
    <property type="project" value="InterPro"/>
</dbReference>
<dbReference type="InterPro" id="IPR029044">
    <property type="entry name" value="Nucleotide-diphossugar_trans"/>
</dbReference>
<evidence type="ECO:0000313" key="2">
    <source>
        <dbReference type="Proteomes" id="UP001240236"/>
    </source>
</evidence>
<organism evidence="1 2">
    <name type="scientific">Catenuloplanes indicus</name>
    <dbReference type="NCBI Taxonomy" id="137267"/>
    <lineage>
        <taxon>Bacteria</taxon>
        <taxon>Bacillati</taxon>
        <taxon>Actinomycetota</taxon>
        <taxon>Actinomycetes</taxon>
        <taxon>Micromonosporales</taxon>
        <taxon>Micromonosporaceae</taxon>
        <taxon>Catenuloplanes</taxon>
    </lineage>
</organism>
<dbReference type="RefSeq" id="WP_307243858.1">
    <property type="nucleotide sequence ID" value="NZ_JAUSUZ010000001.1"/>
</dbReference>
<gene>
    <name evidence="1" type="ORF">J2S42_005624</name>
</gene>
<comment type="caution">
    <text evidence="1">The sequence shown here is derived from an EMBL/GenBank/DDBJ whole genome shotgun (WGS) entry which is preliminary data.</text>
</comment>
<reference evidence="1 2" key="1">
    <citation type="submission" date="2023-07" db="EMBL/GenBank/DDBJ databases">
        <title>Sequencing the genomes of 1000 actinobacteria strains.</title>
        <authorList>
            <person name="Klenk H.-P."/>
        </authorList>
    </citation>
    <scope>NUCLEOTIDE SEQUENCE [LARGE SCALE GENOMIC DNA]</scope>
    <source>
        <strain evidence="1 2">DSM 44709</strain>
    </source>
</reference>
<dbReference type="AlphaFoldDB" id="A0AAE4AZC0"/>
<sequence>MRLEQHLRHERFGAVRIHELQRVVELDSGRHAPGPSGGTEVVADEEIRAVMRELVVVVPCMDEPRRVIEGVLAGIPHDCLIVLVSHSARHRYAAEAGSVDEFCRLTGRAAVVVHQRDPGLAAAIKAARLPELLDDDGLVRTGKGEALLIGTAIAAMSGRAYVGYVDADNHVPGAVHEYVTAYAAGLRLAGGPYAMVRIPRHPRPVVRDGRLFLDVRGGGAEVTNYFLNRVLAAHTGLATEAIATGDAGERALSLPLALRLRAAGGLAGEAHEFADLFAQFGRPGAEAVSVLQIEMRDSQSHDDAGEERGPGRWSEALGVLYHAPVTPPAVRAEIFDFLAGRDAEPSPGWIYPPLGQLAFDLFKDVLVREAGTFREIDGRPEKDGPILPNPLGLAVGRAPVPELDDDPVPIDAVLD</sequence>
<dbReference type="InterPro" id="IPR012812">
    <property type="entry name" value="Osmo_MPG_synth"/>
</dbReference>
<protein>
    <submittedName>
        <fullName evidence="1">Mannosyl-3-phosphoglycerate synthase</fullName>
        <ecNumber evidence="1">2.4.1.217</ecNumber>
    </submittedName>
</protein>
<dbReference type="Proteomes" id="UP001240236">
    <property type="component" value="Unassembled WGS sequence"/>
</dbReference>
<keyword evidence="2" id="KW-1185">Reference proteome</keyword>
<dbReference type="Pfam" id="PF09488">
    <property type="entry name" value="Osmo_MPGsynth"/>
    <property type="match status" value="1"/>
</dbReference>
<dbReference type="GO" id="GO:0051479">
    <property type="term" value="P:mannosylglycerate biosynthetic process"/>
    <property type="evidence" value="ECO:0007669"/>
    <property type="project" value="InterPro"/>
</dbReference>
<evidence type="ECO:0000313" key="1">
    <source>
        <dbReference type="EMBL" id="MDQ0368955.1"/>
    </source>
</evidence>
<accession>A0AAE4AZC0</accession>
<dbReference type="EC" id="2.4.1.217" evidence="1"/>
<dbReference type="GO" id="GO:0050504">
    <property type="term" value="F:mannosyl-3-phosphoglycerate synthase activity"/>
    <property type="evidence" value="ECO:0007669"/>
    <property type="project" value="UniProtKB-EC"/>
</dbReference>
<dbReference type="Gene3D" id="3.90.550.10">
    <property type="entry name" value="Spore Coat Polysaccharide Biosynthesis Protein SpsA, Chain A"/>
    <property type="match status" value="1"/>
</dbReference>